<keyword evidence="2" id="KW-1185">Reference proteome</keyword>
<reference evidence="1 2" key="1">
    <citation type="journal article" date="2023" name="bioRxiv">
        <title>Conserved and derived expression patterns and positive selection on dental genes reveal complex evolutionary context of ever-growing rodent molars.</title>
        <authorList>
            <person name="Calamari Z.T."/>
            <person name="Song A."/>
            <person name="Cohen E."/>
            <person name="Akter M."/>
            <person name="Roy R.D."/>
            <person name="Hallikas O."/>
            <person name="Christensen M.M."/>
            <person name="Li P."/>
            <person name="Marangoni P."/>
            <person name="Jernvall J."/>
            <person name="Klein O.D."/>
        </authorList>
    </citation>
    <scope>NUCLEOTIDE SEQUENCE [LARGE SCALE GENOMIC DNA]</scope>
    <source>
        <strain evidence="1">V071</strain>
    </source>
</reference>
<organism evidence="1 2">
    <name type="scientific">Myodes glareolus</name>
    <name type="common">Bank vole</name>
    <name type="synonym">Clethrionomys glareolus</name>
    <dbReference type="NCBI Taxonomy" id="447135"/>
    <lineage>
        <taxon>Eukaryota</taxon>
        <taxon>Metazoa</taxon>
        <taxon>Chordata</taxon>
        <taxon>Craniata</taxon>
        <taxon>Vertebrata</taxon>
        <taxon>Euteleostomi</taxon>
        <taxon>Mammalia</taxon>
        <taxon>Eutheria</taxon>
        <taxon>Euarchontoglires</taxon>
        <taxon>Glires</taxon>
        <taxon>Rodentia</taxon>
        <taxon>Myomorpha</taxon>
        <taxon>Muroidea</taxon>
        <taxon>Cricetidae</taxon>
        <taxon>Arvicolinae</taxon>
        <taxon>Myodes</taxon>
    </lineage>
</organism>
<proteinExistence type="predicted"/>
<evidence type="ECO:0000313" key="1">
    <source>
        <dbReference type="EMBL" id="KAK7812778.1"/>
    </source>
</evidence>
<dbReference type="EMBL" id="JBBHLL010000145">
    <property type="protein sequence ID" value="KAK7812778.1"/>
    <property type="molecule type" value="Genomic_DNA"/>
</dbReference>
<comment type="caution">
    <text evidence="1">The sequence shown here is derived from an EMBL/GenBank/DDBJ whole genome shotgun (WGS) entry which is preliminary data.</text>
</comment>
<accession>A0AAW0IE32</accession>
<sequence>MNREKQKELMIPRDNYNQRNWSLEHCSASSCAELSQKVDFYIDGKSPELSCHVQEGEYPNRLDPQNPVYAEETSPSVIVNGFSERLRASHIQRIRPHSENLKSDSLFKVVTVSNILTKEGCLVPSARAVNHLLPGLKWLPTDPRNTESAFSRALTRFAASSWRPRPAEGAQRDRHASARDFAFARVSWPSARPVPGRLRRTEG</sequence>
<protein>
    <submittedName>
        <fullName evidence="1">Uncharacterized protein</fullName>
    </submittedName>
</protein>
<evidence type="ECO:0000313" key="2">
    <source>
        <dbReference type="Proteomes" id="UP001488838"/>
    </source>
</evidence>
<gene>
    <name evidence="1" type="ORF">U0070_013840</name>
</gene>
<name>A0AAW0IE32_MYOGA</name>
<dbReference type="AlphaFoldDB" id="A0AAW0IE32"/>
<dbReference type="Proteomes" id="UP001488838">
    <property type="component" value="Unassembled WGS sequence"/>
</dbReference>